<dbReference type="PROSITE" id="PS52016">
    <property type="entry name" value="TONB_DEPENDENT_REC_3"/>
    <property type="match status" value="1"/>
</dbReference>
<evidence type="ECO:0000256" key="6">
    <source>
        <dbReference type="ARBA" id="ARBA00023077"/>
    </source>
</evidence>
<dbReference type="Gene3D" id="2.40.170.20">
    <property type="entry name" value="TonB-dependent receptor, beta-barrel domain"/>
    <property type="match status" value="1"/>
</dbReference>
<evidence type="ECO:0000256" key="8">
    <source>
        <dbReference type="ARBA" id="ARBA00023170"/>
    </source>
</evidence>
<dbReference type="CDD" id="cd01347">
    <property type="entry name" value="ligand_gated_channel"/>
    <property type="match status" value="1"/>
</dbReference>
<dbReference type="Proteomes" id="UP000032049">
    <property type="component" value="Unassembled WGS sequence"/>
</dbReference>
<organism evidence="15 16">
    <name type="scientific">Pedobacter lusitanus</name>
    <dbReference type="NCBI Taxonomy" id="1503925"/>
    <lineage>
        <taxon>Bacteria</taxon>
        <taxon>Pseudomonadati</taxon>
        <taxon>Bacteroidota</taxon>
        <taxon>Sphingobacteriia</taxon>
        <taxon>Sphingobacteriales</taxon>
        <taxon>Sphingobacteriaceae</taxon>
        <taxon>Pedobacter</taxon>
    </lineage>
</organism>
<comment type="caution">
    <text evidence="15">The sequence shown here is derived from an EMBL/GenBank/DDBJ whole genome shotgun (WGS) entry which is preliminary data.</text>
</comment>
<dbReference type="GO" id="GO:0015344">
    <property type="term" value="F:siderophore uptake transmembrane transporter activity"/>
    <property type="evidence" value="ECO:0007669"/>
    <property type="project" value="TreeGrafter"/>
</dbReference>
<dbReference type="InterPro" id="IPR039426">
    <property type="entry name" value="TonB-dep_rcpt-like"/>
</dbReference>
<dbReference type="Pfam" id="PF07715">
    <property type="entry name" value="Plug"/>
    <property type="match status" value="1"/>
</dbReference>
<dbReference type="InterPro" id="IPR036942">
    <property type="entry name" value="Beta-barrel_TonB_sf"/>
</dbReference>
<evidence type="ECO:0000313" key="15">
    <source>
        <dbReference type="EMBL" id="KIO77187.1"/>
    </source>
</evidence>
<evidence type="ECO:0000256" key="3">
    <source>
        <dbReference type="ARBA" id="ARBA00022452"/>
    </source>
</evidence>
<proteinExistence type="inferred from homology"/>
<feature type="domain" description="TonB-dependent receptor plug" evidence="14">
    <location>
        <begin position="53"/>
        <end position="156"/>
    </location>
</feature>
<dbReference type="GO" id="GO:0044718">
    <property type="term" value="P:siderophore transmembrane transport"/>
    <property type="evidence" value="ECO:0007669"/>
    <property type="project" value="TreeGrafter"/>
</dbReference>
<feature type="domain" description="TonB-dependent receptor-like beta-barrel" evidence="13">
    <location>
        <begin position="253"/>
        <end position="655"/>
    </location>
</feature>
<dbReference type="EMBL" id="JXRA01000044">
    <property type="protein sequence ID" value="KIO77187.1"/>
    <property type="molecule type" value="Genomic_DNA"/>
</dbReference>
<dbReference type="PANTHER" id="PTHR30069:SF29">
    <property type="entry name" value="HEMOGLOBIN AND HEMOGLOBIN-HAPTOGLOBIN-BINDING PROTEIN 1-RELATED"/>
    <property type="match status" value="1"/>
</dbReference>
<dbReference type="RefSeq" id="WP_041881863.1">
    <property type="nucleotide sequence ID" value="NZ_CP157278.1"/>
</dbReference>
<keyword evidence="6 11" id="KW-0798">TonB box</keyword>
<evidence type="ECO:0000259" key="13">
    <source>
        <dbReference type="Pfam" id="PF00593"/>
    </source>
</evidence>
<dbReference type="SUPFAM" id="SSF56935">
    <property type="entry name" value="Porins"/>
    <property type="match status" value="1"/>
</dbReference>
<name>A0A0D0GIV1_9SPHI</name>
<keyword evidence="2 10" id="KW-0813">Transport</keyword>
<keyword evidence="5 12" id="KW-0732">Signal</keyword>
<evidence type="ECO:0000256" key="12">
    <source>
        <dbReference type="SAM" id="SignalP"/>
    </source>
</evidence>
<gene>
    <name evidence="15" type="ORF">TH53_11185</name>
</gene>
<comment type="subcellular location">
    <subcellularLocation>
        <location evidence="1 10">Cell outer membrane</location>
        <topology evidence="1 10">Multi-pass membrane protein</topology>
    </subcellularLocation>
</comment>
<feature type="chain" id="PRO_5002227551" evidence="12">
    <location>
        <begin position="20"/>
        <end position="698"/>
    </location>
</feature>
<dbReference type="PANTHER" id="PTHR30069">
    <property type="entry name" value="TONB-DEPENDENT OUTER MEMBRANE RECEPTOR"/>
    <property type="match status" value="1"/>
</dbReference>
<sequence>MRIGLLLVIIIIFTATANAQKKSAVSKQKKDTVANNLKEVVVTGEYQPQSLKNSVYRTRIINAERIRLKAAANIQQVLNTELGFRFTNDLTVGTSDVQMMGMSGRSVKILLDGVPVIDRSDARESLNQIDINTVERIEIVEGPLSVSYGSDALIGVINIITKRPGKESLNINARVQEETVGKEYSPFGKTGSHMQHIGGGWGNKGWSVLAGLTRDDFRGFHVPAILATPEQIVADANRWKPKRKWMANGKIGYRDDNFNIWYRLDYLDENIDNRGGYIVNANKSINQQYITNRYIHQVQSEYRFNDRLFLSGSLAYNNLTRSTQTTEHDFATGTDRITDGQGQQDVAKFKSGALRSTLVYKLSDQISFQPGIEINIDGASGQRIKGNPTITDYAFFISSELNVIRGLTLRPGFRFIKNSVYDAPPVVPSLNAKIILTDKMDLRLGYASGFRAPALRELYFDFIDANHKILGNENLKAEQSNNFTASLSLTTAEGEGFSAKTVWSGFYNNIKNQIDFLSSATDPTLSELINLERFKTTGGTLENTLIWRNFQATLGFSMIGTYNRLSEQAETFGESPEFVWSPEVNTNLTYSLPEWGTTVNLSAKFNGTRRRYENYSDNNVQKLRLAKIGSSTFADLMITKRLFKSLNLNAGVNNLFNITTLSNSASGGTGAHNVGGQPVPASYGRSYIVGLSYNWSKK</sequence>
<evidence type="ECO:0000256" key="7">
    <source>
        <dbReference type="ARBA" id="ARBA00023136"/>
    </source>
</evidence>
<evidence type="ECO:0000256" key="5">
    <source>
        <dbReference type="ARBA" id="ARBA00022729"/>
    </source>
</evidence>
<protein>
    <submittedName>
        <fullName evidence="15">TonB-dependent receptor</fullName>
    </submittedName>
</protein>
<feature type="signal peptide" evidence="12">
    <location>
        <begin position="1"/>
        <end position="19"/>
    </location>
</feature>
<keyword evidence="3 10" id="KW-1134">Transmembrane beta strand</keyword>
<reference evidence="15 16" key="1">
    <citation type="submission" date="2015-01" db="EMBL/GenBank/DDBJ databases">
        <title>Draft genome sequence of Pedobacter sp. NL19 isolated from sludge of an effluent treatment pond in an abandoned uranium mine.</title>
        <authorList>
            <person name="Santos T."/>
            <person name="Caetano T."/>
            <person name="Covas C."/>
            <person name="Cruz A."/>
            <person name="Mendo S."/>
        </authorList>
    </citation>
    <scope>NUCLEOTIDE SEQUENCE [LARGE SCALE GENOMIC DNA]</scope>
    <source>
        <strain evidence="15 16">NL19</strain>
    </source>
</reference>
<dbReference type="OrthoDB" id="9764669at2"/>
<evidence type="ECO:0000256" key="1">
    <source>
        <dbReference type="ARBA" id="ARBA00004571"/>
    </source>
</evidence>
<evidence type="ECO:0000259" key="14">
    <source>
        <dbReference type="Pfam" id="PF07715"/>
    </source>
</evidence>
<dbReference type="InterPro" id="IPR037066">
    <property type="entry name" value="Plug_dom_sf"/>
</dbReference>
<dbReference type="InterPro" id="IPR012910">
    <property type="entry name" value="Plug_dom"/>
</dbReference>
<accession>A0A0D0GIV1</accession>
<evidence type="ECO:0000256" key="2">
    <source>
        <dbReference type="ARBA" id="ARBA00022448"/>
    </source>
</evidence>
<dbReference type="Gene3D" id="2.170.130.10">
    <property type="entry name" value="TonB-dependent receptor, plug domain"/>
    <property type="match status" value="1"/>
</dbReference>
<evidence type="ECO:0000256" key="9">
    <source>
        <dbReference type="ARBA" id="ARBA00023237"/>
    </source>
</evidence>
<comment type="similarity">
    <text evidence="10 11">Belongs to the TonB-dependent receptor family.</text>
</comment>
<evidence type="ECO:0000256" key="11">
    <source>
        <dbReference type="RuleBase" id="RU003357"/>
    </source>
</evidence>
<keyword evidence="16" id="KW-1185">Reference proteome</keyword>
<dbReference type="STRING" id="1503925.TH53_11185"/>
<evidence type="ECO:0000313" key="16">
    <source>
        <dbReference type="Proteomes" id="UP000032049"/>
    </source>
</evidence>
<keyword evidence="4 10" id="KW-0812">Transmembrane</keyword>
<evidence type="ECO:0000256" key="4">
    <source>
        <dbReference type="ARBA" id="ARBA00022692"/>
    </source>
</evidence>
<keyword evidence="8 15" id="KW-0675">Receptor</keyword>
<keyword evidence="7 10" id="KW-0472">Membrane</keyword>
<evidence type="ECO:0000256" key="10">
    <source>
        <dbReference type="PROSITE-ProRule" id="PRU01360"/>
    </source>
</evidence>
<dbReference type="AlphaFoldDB" id="A0A0D0GIV1"/>
<dbReference type="Pfam" id="PF00593">
    <property type="entry name" value="TonB_dep_Rec_b-barrel"/>
    <property type="match status" value="1"/>
</dbReference>
<keyword evidence="9 10" id="KW-0998">Cell outer membrane</keyword>
<dbReference type="InterPro" id="IPR000531">
    <property type="entry name" value="Beta-barrel_TonB"/>
</dbReference>
<dbReference type="GO" id="GO:0009279">
    <property type="term" value="C:cell outer membrane"/>
    <property type="evidence" value="ECO:0007669"/>
    <property type="project" value="UniProtKB-SubCell"/>
</dbReference>